<organism evidence="1 2">
    <name type="scientific">Funneliformis geosporum</name>
    <dbReference type="NCBI Taxonomy" id="1117311"/>
    <lineage>
        <taxon>Eukaryota</taxon>
        <taxon>Fungi</taxon>
        <taxon>Fungi incertae sedis</taxon>
        <taxon>Mucoromycota</taxon>
        <taxon>Glomeromycotina</taxon>
        <taxon>Glomeromycetes</taxon>
        <taxon>Glomerales</taxon>
        <taxon>Glomeraceae</taxon>
        <taxon>Funneliformis</taxon>
    </lineage>
</organism>
<comment type="caution">
    <text evidence="1">The sequence shown here is derived from an EMBL/GenBank/DDBJ whole genome shotgun (WGS) entry which is preliminary data.</text>
</comment>
<dbReference type="EMBL" id="CAMKVN010009819">
    <property type="protein sequence ID" value="CAI2193578.1"/>
    <property type="molecule type" value="Genomic_DNA"/>
</dbReference>
<proteinExistence type="predicted"/>
<evidence type="ECO:0000313" key="2">
    <source>
        <dbReference type="Proteomes" id="UP001153678"/>
    </source>
</evidence>
<dbReference type="AlphaFoldDB" id="A0A9W4X0R7"/>
<reference evidence="1" key="1">
    <citation type="submission" date="2022-08" db="EMBL/GenBank/DDBJ databases">
        <authorList>
            <person name="Kallberg Y."/>
            <person name="Tangrot J."/>
            <person name="Rosling A."/>
        </authorList>
    </citation>
    <scope>NUCLEOTIDE SEQUENCE</scope>
    <source>
        <strain evidence="1">Wild A</strain>
    </source>
</reference>
<sequence>MTIPAERTNLALLHIEVVDFAVSMSPSLPNLDQLRQIKTDQAVENAILLDVSQWICLRREK</sequence>
<evidence type="ECO:0000313" key="1">
    <source>
        <dbReference type="EMBL" id="CAI2193578.1"/>
    </source>
</evidence>
<accession>A0A9W4X0R7</accession>
<name>A0A9W4X0R7_9GLOM</name>
<gene>
    <name evidence="1" type="ORF">FWILDA_LOCUS16145</name>
</gene>
<dbReference type="Proteomes" id="UP001153678">
    <property type="component" value="Unassembled WGS sequence"/>
</dbReference>
<keyword evidence="2" id="KW-1185">Reference proteome</keyword>
<protein>
    <submittedName>
        <fullName evidence="1">17784_t:CDS:1</fullName>
    </submittedName>
</protein>